<dbReference type="RefSeq" id="WP_308864017.1">
    <property type="nucleotide sequence ID" value="NZ_JAVHUL010000014.1"/>
</dbReference>
<dbReference type="InterPro" id="IPR018201">
    <property type="entry name" value="Ketoacyl_synth_AS"/>
</dbReference>
<reference evidence="5 6" key="1">
    <citation type="submission" date="2023-08" db="EMBL/GenBank/DDBJ databases">
        <title>Mesonia sp. MT50, isolated from deep-sea sediment of the Mariana Trench.</title>
        <authorList>
            <person name="Fu H."/>
        </authorList>
    </citation>
    <scope>NUCLEOTIDE SEQUENCE [LARGE SCALE GENOMIC DNA]</scope>
    <source>
        <strain evidence="5 6">MT50</strain>
    </source>
</reference>
<evidence type="ECO:0000313" key="6">
    <source>
        <dbReference type="Proteomes" id="UP001230915"/>
    </source>
</evidence>
<evidence type="ECO:0000256" key="2">
    <source>
        <dbReference type="ARBA" id="ARBA00022679"/>
    </source>
</evidence>
<comment type="caution">
    <text evidence="5">The sequence shown here is derived from an EMBL/GenBank/DDBJ whole genome shotgun (WGS) entry which is preliminary data.</text>
</comment>
<protein>
    <submittedName>
        <fullName evidence="5">Beta-ketoacyl-[acyl-carrier-protein] synthase family protein</fullName>
        <ecNumber evidence="5">2.3.1.-</ecNumber>
    </submittedName>
</protein>
<dbReference type="SUPFAM" id="SSF53901">
    <property type="entry name" value="Thiolase-like"/>
    <property type="match status" value="2"/>
</dbReference>
<gene>
    <name evidence="5" type="ORF">RBU60_06935</name>
</gene>
<organism evidence="5 6">
    <name type="scientific">Mesonia profundi</name>
    <dbReference type="NCBI Taxonomy" id="3070998"/>
    <lineage>
        <taxon>Bacteria</taxon>
        <taxon>Pseudomonadati</taxon>
        <taxon>Bacteroidota</taxon>
        <taxon>Flavobacteriia</taxon>
        <taxon>Flavobacteriales</taxon>
        <taxon>Flavobacteriaceae</taxon>
        <taxon>Mesonia</taxon>
    </lineage>
</organism>
<dbReference type="EMBL" id="JAVHUL010000014">
    <property type="protein sequence ID" value="MDQ7917306.1"/>
    <property type="molecule type" value="Genomic_DNA"/>
</dbReference>
<dbReference type="Pfam" id="PF02801">
    <property type="entry name" value="Ketoacyl-synt_C"/>
    <property type="match status" value="1"/>
</dbReference>
<dbReference type="InterPro" id="IPR014031">
    <property type="entry name" value="Ketoacyl_synth_C"/>
</dbReference>
<keyword evidence="6" id="KW-1185">Reference proteome</keyword>
<accession>A0ABU1A3Q8</accession>
<proteinExistence type="inferred from homology"/>
<dbReference type="GO" id="GO:0016746">
    <property type="term" value="F:acyltransferase activity"/>
    <property type="evidence" value="ECO:0007669"/>
    <property type="project" value="UniProtKB-KW"/>
</dbReference>
<dbReference type="PANTHER" id="PTHR11712:SF320">
    <property type="entry name" value="BETA-KETOACYL SYNTHASE"/>
    <property type="match status" value="1"/>
</dbReference>
<dbReference type="InterPro" id="IPR014030">
    <property type="entry name" value="Ketoacyl_synth_N"/>
</dbReference>
<dbReference type="EC" id="2.3.1.-" evidence="5"/>
<keyword evidence="5" id="KW-0012">Acyltransferase</keyword>
<dbReference type="CDD" id="cd00834">
    <property type="entry name" value="KAS_I_II"/>
    <property type="match status" value="1"/>
</dbReference>
<dbReference type="InterPro" id="IPR020841">
    <property type="entry name" value="PKS_Beta-ketoAc_synthase_dom"/>
</dbReference>
<dbReference type="Proteomes" id="UP001230915">
    <property type="component" value="Unassembled WGS sequence"/>
</dbReference>
<evidence type="ECO:0000313" key="5">
    <source>
        <dbReference type="EMBL" id="MDQ7917306.1"/>
    </source>
</evidence>
<dbReference type="Gene3D" id="3.40.47.10">
    <property type="match status" value="1"/>
</dbReference>
<evidence type="ECO:0000256" key="3">
    <source>
        <dbReference type="RuleBase" id="RU003694"/>
    </source>
</evidence>
<keyword evidence="2 3" id="KW-0808">Transferase</keyword>
<dbReference type="InterPro" id="IPR016039">
    <property type="entry name" value="Thiolase-like"/>
</dbReference>
<dbReference type="PANTHER" id="PTHR11712">
    <property type="entry name" value="POLYKETIDE SYNTHASE-RELATED"/>
    <property type="match status" value="1"/>
</dbReference>
<evidence type="ECO:0000259" key="4">
    <source>
        <dbReference type="PROSITE" id="PS52004"/>
    </source>
</evidence>
<evidence type="ECO:0000256" key="1">
    <source>
        <dbReference type="ARBA" id="ARBA00008467"/>
    </source>
</evidence>
<dbReference type="SMART" id="SM00825">
    <property type="entry name" value="PKS_KS"/>
    <property type="match status" value="1"/>
</dbReference>
<dbReference type="InterPro" id="IPR000794">
    <property type="entry name" value="Beta-ketoacyl_synthase"/>
</dbReference>
<feature type="domain" description="Ketosynthase family 3 (KS3)" evidence="4">
    <location>
        <begin position="3"/>
        <end position="396"/>
    </location>
</feature>
<dbReference type="PROSITE" id="PS00606">
    <property type="entry name" value="KS3_1"/>
    <property type="match status" value="1"/>
</dbReference>
<dbReference type="PROSITE" id="PS52004">
    <property type="entry name" value="KS3_2"/>
    <property type="match status" value="1"/>
</dbReference>
<sequence length="397" mass="43142">MKSPKIVVTGMGIISAIGKDVEENFSALKQAQSGIGTIEILDTLHQQEFPAGEVKWKNAEIADFLQLPKKHHFTRAALLGAYAAKQALQQANLTSHLKDVGFVNGTSVGGMDKTEQLYHQFKDHPDNFPFIEAQHPGFTTNEMANYLGINGTVSTISTACSSGANAIMMGARLLKQKRLKQVLVGATDCLSKFTLNGFHSLRILSSELCQPFDEQRKGLNLGEAAAYLVLETEEEAHKRGQPILAYLESYANANDAHHQTASSATGEGSFLAMQEALNAAELLPKQIDYINAHGTATPNNDLSEGMAIQRLFEEIPRVSSTKAFTGHTLAAAGAIEAVYSILSLQNQCVFPNLNLKEQMKDLKFSPHTTFTKQKVNYVLSNSFGFGGNCSSLIFSKA</sequence>
<comment type="similarity">
    <text evidence="1 3">Belongs to the thiolase-like superfamily. Beta-ketoacyl-ACP synthases family.</text>
</comment>
<dbReference type="Pfam" id="PF00109">
    <property type="entry name" value="ketoacyl-synt"/>
    <property type="match status" value="1"/>
</dbReference>
<name>A0ABU1A3Q8_9FLAO</name>